<evidence type="ECO:0000313" key="8">
    <source>
        <dbReference type="Proteomes" id="UP001434337"/>
    </source>
</evidence>
<dbReference type="RefSeq" id="WP_342372974.1">
    <property type="nucleotide sequence ID" value="NZ_CP115965.1"/>
</dbReference>
<evidence type="ECO:0000313" key="7">
    <source>
        <dbReference type="EMBL" id="WZW99208.1"/>
    </source>
</evidence>
<evidence type="ECO:0000256" key="2">
    <source>
        <dbReference type="ARBA" id="ARBA00005297"/>
    </source>
</evidence>
<comment type="catalytic activity">
    <reaction evidence="1">
        <text>chorismate = isochorismate</text>
        <dbReference type="Rhea" id="RHEA:18985"/>
        <dbReference type="ChEBI" id="CHEBI:29748"/>
        <dbReference type="ChEBI" id="CHEBI:29780"/>
        <dbReference type="EC" id="5.4.4.2"/>
    </reaction>
</comment>
<organism evidence="7 8">
    <name type="scientific">Propioniciclava soli</name>
    <dbReference type="NCBI Taxonomy" id="2775081"/>
    <lineage>
        <taxon>Bacteria</taxon>
        <taxon>Bacillati</taxon>
        <taxon>Actinomycetota</taxon>
        <taxon>Actinomycetes</taxon>
        <taxon>Propionibacteriales</taxon>
        <taxon>Propionibacteriaceae</taxon>
        <taxon>Propioniciclava</taxon>
    </lineage>
</organism>
<accession>A0ABZ3C9L3</accession>
<dbReference type="InterPro" id="IPR015890">
    <property type="entry name" value="Chorismate_C"/>
</dbReference>
<reference evidence="7 8" key="1">
    <citation type="journal article" date="2023" name="Environ Microbiome">
        <title>A coral-associated actinobacterium mitigates coral bleaching under heat stress.</title>
        <authorList>
            <person name="Li J."/>
            <person name="Zou Y."/>
            <person name="Li Q."/>
            <person name="Zhang J."/>
            <person name="Bourne D.G."/>
            <person name="Lyu Y."/>
            <person name="Liu C."/>
            <person name="Zhang S."/>
        </authorList>
    </citation>
    <scope>NUCLEOTIDE SEQUENCE [LARGE SCALE GENOMIC DNA]</scope>
    <source>
        <strain evidence="7 8">SCSIO 13291</strain>
    </source>
</reference>
<proteinExistence type="inferred from homology"/>
<dbReference type="NCBIfam" id="TIGR00543">
    <property type="entry name" value="isochor_syn"/>
    <property type="match status" value="1"/>
</dbReference>
<name>A0ABZ3C9L3_9ACTN</name>
<sequence length="406" mass="42043">MTTGRTGSTRPARARRREPFATSVRRGVPLVWATGAGDDLTALLGWGERFRATAAGPDRFATLAREFRRFAAAADADPHELVAFVTLTFAAESAEASTLIVPEVVGRWAGGVLTTAEDVLPEPSAPAEFEELDVRPGQLSREAYRRAVAEAVRRISGGEVAKVVLARDLEAVAPDPVDVPAVVARLQEANPEAWTFHVDGLVGASPELLVALHEGRVRSRVLAGSAPVTGDPDADAAAAAALAASPKDRAEHAFAARSVVDPLAQVADVTAAGPAVLRQPRIWHLATDVSGTLHPGSTLGVLELAGLVHPTAAVCGAPTDVAAALLAELEGFDRGRYAGPVGWVDAAGDGEFALALRCGQVAPDGRSVRLFAGGGVVAASSPSAELAETAQKFLPMYEALSPVARP</sequence>
<comment type="similarity">
    <text evidence="2">Belongs to the isochorismate synthase family.</text>
</comment>
<evidence type="ECO:0000256" key="3">
    <source>
        <dbReference type="ARBA" id="ARBA00012824"/>
    </source>
</evidence>
<dbReference type="InterPro" id="IPR004561">
    <property type="entry name" value="IsoChor_synthase"/>
</dbReference>
<keyword evidence="8" id="KW-1185">Reference proteome</keyword>
<evidence type="ECO:0000259" key="6">
    <source>
        <dbReference type="Pfam" id="PF00425"/>
    </source>
</evidence>
<evidence type="ECO:0000256" key="5">
    <source>
        <dbReference type="ARBA" id="ARBA00041564"/>
    </source>
</evidence>
<dbReference type="PANTHER" id="PTHR42839:SF2">
    <property type="entry name" value="ISOCHORISMATE SYNTHASE ENTC"/>
    <property type="match status" value="1"/>
</dbReference>
<dbReference type="EC" id="5.4.4.2" evidence="3"/>
<gene>
    <name evidence="7" type="ORF">PCC79_03125</name>
</gene>
<evidence type="ECO:0000256" key="4">
    <source>
        <dbReference type="ARBA" id="ARBA00023235"/>
    </source>
</evidence>
<dbReference type="Pfam" id="PF00425">
    <property type="entry name" value="Chorismate_bind"/>
    <property type="match status" value="1"/>
</dbReference>
<dbReference type="Gene3D" id="3.60.120.10">
    <property type="entry name" value="Anthranilate synthase"/>
    <property type="match status" value="1"/>
</dbReference>
<dbReference type="EMBL" id="CP115965">
    <property type="protein sequence ID" value="WZW99208.1"/>
    <property type="molecule type" value="Genomic_DNA"/>
</dbReference>
<dbReference type="SUPFAM" id="SSF56322">
    <property type="entry name" value="ADC synthase"/>
    <property type="match status" value="1"/>
</dbReference>
<dbReference type="InterPro" id="IPR005801">
    <property type="entry name" value="ADC_synthase"/>
</dbReference>
<protein>
    <recommendedName>
        <fullName evidence="3">isochorismate synthase</fullName>
        <ecNumber evidence="3">5.4.4.2</ecNumber>
    </recommendedName>
    <alternativeName>
        <fullName evidence="5">Isochorismate mutase</fullName>
    </alternativeName>
</protein>
<dbReference type="PANTHER" id="PTHR42839">
    <property type="entry name" value="ISOCHORISMATE SYNTHASE ENTC"/>
    <property type="match status" value="1"/>
</dbReference>
<feature type="domain" description="Chorismate-utilising enzyme C-terminal" evidence="6">
    <location>
        <begin position="141"/>
        <end position="392"/>
    </location>
</feature>
<keyword evidence="4" id="KW-0413">Isomerase</keyword>
<evidence type="ECO:0000256" key="1">
    <source>
        <dbReference type="ARBA" id="ARBA00000799"/>
    </source>
</evidence>
<dbReference type="Proteomes" id="UP001434337">
    <property type="component" value="Chromosome"/>
</dbReference>